<keyword evidence="3" id="KW-1185">Reference proteome</keyword>
<organism evidence="2 3">
    <name type="scientific">Ambrosiozyma monospora</name>
    <name type="common">Yeast</name>
    <name type="synonym">Endomycopsis monosporus</name>
    <dbReference type="NCBI Taxonomy" id="43982"/>
    <lineage>
        <taxon>Eukaryota</taxon>
        <taxon>Fungi</taxon>
        <taxon>Dikarya</taxon>
        <taxon>Ascomycota</taxon>
        <taxon>Saccharomycotina</taxon>
        <taxon>Pichiomycetes</taxon>
        <taxon>Pichiales</taxon>
        <taxon>Pichiaceae</taxon>
        <taxon>Ambrosiozyma</taxon>
    </lineage>
</organism>
<gene>
    <name evidence="2" type="ORF">Amon01_000090300</name>
</gene>
<evidence type="ECO:0000313" key="3">
    <source>
        <dbReference type="Proteomes" id="UP001165063"/>
    </source>
</evidence>
<dbReference type="OrthoDB" id="3992305at2759"/>
<feature type="region of interest" description="Disordered" evidence="1">
    <location>
        <begin position="709"/>
        <end position="732"/>
    </location>
</feature>
<evidence type="ECO:0000256" key="1">
    <source>
        <dbReference type="SAM" id="MobiDB-lite"/>
    </source>
</evidence>
<feature type="compositionally biased region" description="Polar residues" evidence="1">
    <location>
        <begin position="60"/>
        <end position="73"/>
    </location>
</feature>
<protein>
    <submittedName>
        <fullName evidence="2">Unnamed protein product</fullName>
    </submittedName>
</protein>
<proteinExistence type="predicted"/>
<comment type="caution">
    <text evidence="2">The sequence shown here is derived from an EMBL/GenBank/DDBJ whole genome shotgun (WGS) entry which is preliminary data.</text>
</comment>
<feature type="region of interest" description="Disordered" evidence="1">
    <location>
        <begin position="36"/>
        <end position="73"/>
    </location>
</feature>
<feature type="compositionally biased region" description="Low complexity" evidence="1">
    <location>
        <begin position="709"/>
        <end position="729"/>
    </location>
</feature>
<dbReference type="AlphaFoldDB" id="A0A9W6YTI9"/>
<reference evidence="2" key="1">
    <citation type="submission" date="2023-04" db="EMBL/GenBank/DDBJ databases">
        <title>Ambrosiozyma monospora NBRC 1965.</title>
        <authorList>
            <person name="Ichikawa N."/>
            <person name="Sato H."/>
            <person name="Tonouchi N."/>
        </authorList>
    </citation>
    <scope>NUCLEOTIDE SEQUENCE</scope>
    <source>
        <strain evidence="2">NBRC 1965</strain>
    </source>
</reference>
<dbReference type="Proteomes" id="UP001165063">
    <property type="component" value="Unassembled WGS sequence"/>
</dbReference>
<name>A0A9W6YTI9_AMBMO</name>
<sequence length="1179" mass="135727">MFALLRSGSSFCYRPRSPIPVSQTNLRRASSLRTTLLRHRRHQTRFNSSKTPESKEPSKLTNNELSSKDPNSAVQSPIVNYMSKFVSAGLSEVEKFIVSQSPTPISTNDQESKIKRRKITAQLYNLLDMSPNERVKSSFTTLESLSLRNQEDVQFLTGCSNLTPPITLLREYLQIKIQQQQLQQEKKENISPERIQKIQQQHQEKIVGIIYGLISHHWFHNASVIFVVEIAHLNQQISILNKIFSSHPAIKNSSFLITILALHFYNQLPNPLVLNQLDPFMVNNSLKINTKALKMLQSGVEYIDNYNFFEEYDLHSENEEHDQSDVYLKQGIDRMVEFIQVEIAARKDTVLVELVVLSMINQIKSLGLQNFQKETDLILSLVDGVNAITENSLLKNGFVGYLIRDTLKLLPDEGCIYFMSRLFGPADNTTTDDIQSSMKDSGSKHNLKHQLIYPLGSTDFIQVLSSITSLDIFKSQKDKLYQAYIKLTSSYDPTVLSYFDVKYKNILLPNNKLTTDDKVNSLTSLLLFIPNSGSTFKSNTLLLDTIMANFEGSENLISLFSKVIQRMQHAHNKNTQSLAFVDFLDIWEYILSKQVRMDYYQPCEMPIIDYILLKSQQDNIIQFFFGAGPRRRAGGGVSNCFQSLVEFLRRNQTRVNLDMYFPILFLWFDRFIGNYDSFEFKSLMELLGLALNDRAVRITKIPKYKKHQQLQGQSAESQSEQQQQKQEQQASDYYPSSIEIKNKKSLSWLARHLFGMKNKTFVKNVLNARIEMLCNDPNDYKKKFYRKVDREVLLLNFMIRSYTGMKLNTRDRSVFPINMELFNEVEELLDSVTLFKTNVYLDRPTKSDETTSTENNEEFKGNQLITTISDEELNHAVDTMFDSKTDVKYMTVDEYYDDAFNIEPAEVFRFYGLDATTINKLNRAAHSGIADKENSTIDASEVGGDNANDGGLYGYEFPKGLHYITYDDKLELMRFTLPLRTKSDMLESLLSQINFGADAAVNDDSNPDREAIFNNLKNGSSGSPSSADGISETPDPAFIQQLLQRYYSNYNKNIPVILIHSIMLGILRSPHLSFADKINHFKTLELLAIVTFFNFRSGLKKYLRLKKIKVELVDLVINESKRINGGSVKTLQWALWKIVSVHHEKDYKEELDRWKVELEFMKRDRKGFWSPECNGSWNP</sequence>
<accession>A0A9W6YTI9</accession>
<evidence type="ECO:0000313" key="2">
    <source>
        <dbReference type="EMBL" id="GMG20004.1"/>
    </source>
</evidence>
<dbReference type="EMBL" id="BSXU01000258">
    <property type="protein sequence ID" value="GMG20004.1"/>
    <property type="molecule type" value="Genomic_DNA"/>
</dbReference>